<dbReference type="GO" id="GO:0031966">
    <property type="term" value="C:mitochondrial membrane"/>
    <property type="evidence" value="ECO:0007669"/>
    <property type="project" value="UniProtKB-SubCell"/>
</dbReference>
<evidence type="ECO:0000256" key="10">
    <source>
        <dbReference type="ARBA" id="ARBA00023136"/>
    </source>
</evidence>
<evidence type="ECO:0000256" key="8">
    <source>
        <dbReference type="ARBA" id="ARBA00023065"/>
    </source>
</evidence>
<evidence type="ECO:0000256" key="3">
    <source>
        <dbReference type="ARBA" id="ARBA00022448"/>
    </source>
</evidence>
<keyword evidence="10 13" id="KW-0472">Membrane</keyword>
<evidence type="ECO:0000256" key="5">
    <source>
        <dbReference type="ARBA" id="ARBA00022692"/>
    </source>
</evidence>
<geneLocation type="mitochondrion" evidence="14"/>
<evidence type="ECO:0000256" key="4">
    <source>
        <dbReference type="ARBA" id="ARBA00022547"/>
    </source>
</evidence>
<accession>A0A1Y1CF16</accession>
<dbReference type="AlphaFoldDB" id="A0A1Y1CF16"/>
<comment type="similarity">
    <text evidence="2 12">Belongs to the ATPase protein 8 family.</text>
</comment>
<dbReference type="GO" id="GO:0045259">
    <property type="term" value="C:proton-transporting ATP synthase complex"/>
    <property type="evidence" value="ECO:0007669"/>
    <property type="project" value="UniProtKB-KW"/>
</dbReference>
<keyword evidence="6 12" id="KW-0375">Hydrogen ion transport</keyword>
<evidence type="ECO:0000256" key="9">
    <source>
        <dbReference type="ARBA" id="ARBA00023128"/>
    </source>
</evidence>
<evidence type="ECO:0000313" key="14">
    <source>
        <dbReference type="EMBL" id="BAX77901.1"/>
    </source>
</evidence>
<protein>
    <recommendedName>
        <fullName evidence="12">ATP synthase complex subunit 8</fullName>
    </recommendedName>
</protein>
<comment type="subcellular location">
    <subcellularLocation>
        <location evidence="1 12">Mitochondrion membrane</location>
        <topology evidence="1 12">Single-pass membrane protein</topology>
    </subcellularLocation>
</comment>
<keyword evidence="8 12" id="KW-0406">Ion transport</keyword>
<dbReference type="InterPro" id="IPR001421">
    <property type="entry name" value="ATP8_metazoa"/>
</dbReference>
<evidence type="ECO:0000256" key="6">
    <source>
        <dbReference type="ARBA" id="ARBA00022781"/>
    </source>
</evidence>
<evidence type="ECO:0000256" key="7">
    <source>
        <dbReference type="ARBA" id="ARBA00022989"/>
    </source>
</evidence>
<dbReference type="GO" id="GO:0015986">
    <property type="term" value="P:proton motive force-driven ATP synthesis"/>
    <property type="evidence" value="ECO:0007669"/>
    <property type="project" value="InterPro"/>
</dbReference>
<sequence length="54" mass="6410">MPQLNPAPWFTTMVTLWITLLLLLLPKMLMTHHTLAPLKTKQANKLTTWIWPWQ</sequence>
<proteinExistence type="inferred from homology"/>
<gene>
    <name evidence="14" type="primary">AT8</name>
</gene>
<evidence type="ECO:0000256" key="1">
    <source>
        <dbReference type="ARBA" id="ARBA00004304"/>
    </source>
</evidence>
<keyword evidence="7 13" id="KW-1133">Transmembrane helix</keyword>
<feature type="transmembrane region" description="Helical" evidence="13">
    <location>
        <begin position="6"/>
        <end position="25"/>
    </location>
</feature>
<keyword evidence="3 12" id="KW-0813">Transport</keyword>
<evidence type="ECO:0000256" key="11">
    <source>
        <dbReference type="ARBA" id="ARBA00023310"/>
    </source>
</evidence>
<evidence type="ECO:0000256" key="12">
    <source>
        <dbReference type="RuleBase" id="RU003661"/>
    </source>
</evidence>
<keyword evidence="4 12" id="KW-0138">CF(0)</keyword>
<keyword evidence="5 12" id="KW-0812">Transmembrane</keyword>
<reference evidence="14" key="1">
    <citation type="submission" date="2011-08" db="EMBL/GenBank/DDBJ databases">
        <title>Complete mitochondrial genome of Ptyodactylus guttatus.</title>
        <authorList>
            <person name="Kumazawa Y."/>
        </authorList>
    </citation>
    <scope>NUCLEOTIDE SEQUENCE</scope>
    <source>
        <strain evidence="14">Pgut1</strain>
    </source>
</reference>
<dbReference type="EMBL" id="AB661663">
    <property type="protein sequence ID" value="BAX77901.1"/>
    <property type="molecule type" value="Genomic_DNA"/>
</dbReference>
<organism evidence="14">
    <name type="scientific">Ptyodactylus guttatus</name>
    <name type="common">Sinai fan-fingered gecko</name>
    <dbReference type="NCBI Taxonomy" id="502503"/>
    <lineage>
        <taxon>Eukaryota</taxon>
        <taxon>Metazoa</taxon>
        <taxon>Chordata</taxon>
        <taxon>Craniata</taxon>
        <taxon>Vertebrata</taxon>
        <taxon>Euteleostomi</taxon>
        <taxon>Lepidosauria</taxon>
        <taxon>Squamata</taxon>
        <taxon>Bifurcata</taxon>
        <taxon>Gekkota</taxon>
        <taxon>Phyllodactylidae</taxon>
        <taxon>Ptyodactylus</taxon>
    </lineage>
</organism>
<dbReference type="GO" id="GO:0015078">
    <property type="term" value="F:proton transmembrane transporter activity"/>
    <property type="evidence" value="ECO:0007669"/>
    <property type="project" value="InterPro"/>
</dbReference>
<dbReference type="Pfam" id="PF00895">
    <property type="entry name" value="ATP-synt_8"/>
    <property type="match status" value="1"/>
</dbReference>
<evidence type="ECO:0000256" key="13">
    <source>
        <dbReference type="SAM" id="Phobius"/>
    </source>
</evidence>
<name>A0A1Y1CF16_9SAUR</name>
<keyword evidence="11" id="KW-0066">ATP synthesis</keyword>
<keyword evidence="9 12" id="KW-0496">Mitochondrion</keyword>
<evidence type="ECO:0000256" key="2">
    <source>
        <dbReference type="ARBA" id="ARBA00008892"/>
    </source>
</evidence>